<dbReference type="AlphaFoldDB" id="A0A3G2L5R6"/>
<protein>
    <submittedName>
        <fullName evidence="1">Uncharacterized protein</fullName>
    </submittedName>
</protein>
<gene>
    <name evidence="1" type="ORF">D1013_09630</name>
</gene>
<keyword evidence="2" id="KW-1185">Reference proteome</keyword>
<organism evidence="1 2">
    <name type="scientific">Euzebyella marina</name>
    <dbReference type="NCBI Taxonomy" id="1761453"/>
    <lineage>
        <taxon>Bacteria</taxon>
        <taxon>Pseudomonadati</taxon>
        <taxon>Bacteroidota</taxon>
        <taxon>Flavobacteriia</taxon>
        <taxon>Flavobacteriales</taxon>
        <taxon>Flavobacteriaceae</taxon>
        <taxon>Euzebyella</taxon>
    </lineage>
</organism>
<accession>A0A3G2L5R6</accession>
<evidence type="ECO:0000313" key="1">
    <source>
        <dbReference type="EMBL" id="AYN67605.1"/>
    </source>
</evidence>
<proteinExistence type="predicted"/>
<sequence>MPLTVKVNLVPLFRGLVTGAQPFAVAQEVVLMFETEVETLMISYNPEKALSEITGLLSRIITFTPQTYRVIVSVGNGYEHKNYL</sequence>
<dbReference type="KEGG" id="emar:D1013_09630"/>
<dbReference type="RefSeq" id="WP_121848621.1">
    <property type="nucleotide sequence ID" value="NZ_CP032050.1"/>
</dbReference>
<dbReference type="OrthoDB" id="135231at2"/>
<evidence type="ECO:0000313" key="2">
    <source>
        <dbReference type="Proteomes" id="UP000276309"/>
    </source>
</evidence>
<reference evidence="1 2" key="1">
    <citation type="submission" date="2018-08" db="EMBL/GenBank/DDBJ databases">
        <title>The reduced genetic potential of extracellular carbohydrate catabolism in Euzebyella marina RN62, a Flavobacteriia bacterium isolated from the hadal water.</title>
        <authorList>
            <person name="Xue C."/>
        </authorList>
    </citation>
    <scope>NUCLEOTIDE SEQUENCE [LARGE SCALE GENOMIC DNA]</scope>
    <source>
        <strain evidence="1 2">RN62</strain>
    </source>
</reference>
<name>A0A3G2L5R6_9FLAO</name>
<dbReference type="EMBL" id="CP032050">
    <property type="protein sequence ID" value="AYN67605.1"/>
    <property type="molecule type" value="Genomic_DNA"/>
</dbReference>
<dbReference type="Proteomes" id="UP000276309">
    <property type="component" value="Chromosome"/>
</dbReference>